<sequence>MTDANDESILLSPVVQAHMSRLRNALAGMDDEERDRLLMAEAERVCEAVAAADVDLSDDRAVAGAIRGRAALDEEAGEPAANIREVPRNAPQKFVLILGLVALVFAAIVPLAGVVLGAIGVVATSRLPRATTGRGYLIAAGGTSIAALIVGSWLLLS</sequence>
<organism evidence="2 3">
    <name type="scientific">Lolliginicoccus lacisalsi</name>
    <dbReference type="NCBI Taxonomy" id="2742202"/>
    <lineage>
        <taxon>Bacteria</taxon>
        <taxon>Bacillati</taxon>
        <taxon>Actinomycetota</taxon>
        <taxon>Actinomycetes</taxon>
        <taxon>Mycobacteriales</taxon>
        <taxon>Hoyosellaceae</taxon>
        <taxon>Lolliginicoccus</taxon>
    </lineage>
</organism>
<keyword evidence="3" id="KW-1185">Reference proteome</keyword>
<keyword evidence="1" id="KW-0472">Membrane</keyword>
<reference evidence="2" key="1">
    <citation type="submission" date="2020-09" db="EMBL/GenBank/DDBJ databases">
        <title>Hoyosella lacisalsi sp. nov., a halotolerant actinobacterium isolated from soil of Lake Gudzhirganskoe.</title>
        <authorList>
            <person name="Yang Q."/>
            <person name="Guo P.Y."/>
            <person name="Liu S.W."/>
            <person name="Li F.N."/>
            <person name="Sun C.H."/>
        </authorList>
    </citation>
    <scope>NUCLEOTIDE SEQUENCE</scope>
    <source>
        <strain evidence="2">G463</strain>
    </source>
</reference>
<dbReference type="Proteomes" id="UP000642993">
    <property type="component" value="Unassembled WGS sequence"/>
</dbReference>
<proteinExistence type="predicted"/>
<dbReference type="RefSeq" id="WP_192039306.1">
    <property type="nucleotide sequence ID" value="NZ_JACYWE010000005.1"/>
</dbReference>
<evidence type="ECO:0000313" key="3">
    <source>
        <dbReference type="Proteomes" id="UP000642993"/>
    </source>
</evidence>
<evidence type="ECO:0000313" key="2">
    <source>
        <dbReference type="EMBL" id="MBD8506853.1"/>
    </source>
</evidence>
<name>A0A927PLI1_9ACTN</name>
<evidence type="ECO:0000256" key="1">
    <source>
        <dbReference type="SAM" id="Phobius"/>
    </source>
</evidence>
<protein>
    <submittedName>
        <fullName evidence="2">Uncharacterized protein</fullName>
    </submittedName>
</protein>
<dbReference type="EMBL" id="JACYWE010000005">
    <property type="protein sequence ID" value="MBD8506853.1"/>
    <property type="molecule type" value="Genomic_DNA"/>
</dbReference>
<comment type="caution">
    <text evidence="2">The sequence shown here is derived from an EMBL/GenBank/DDBJ whole genome shotgun (WGS) entry which is preliminary data.</text>
</comment>
<keyword evidence="1" id="KW-0812">Transmembrane</keyword>
<keyword evidence="1" id="KW-1133">Transmembrane helix</keyword>
<feature type="transmembrane region" description="Helical" evidence="1">
    <location>
        <begin position="94"/>
        <end position="123"/>
    </location>
</feature>
<accession>A0A927PLI1</accession>
<dbReference type="AlphaFoldDB" id="A0A927PLI1"/>
<feature type="transmembrane region" description="Helical" evidence="1">
    <location>
        <begin position="135"/>
        <end position="156"/>
    </location>
</feature>
<gene>
    <name evidence="2" type="ORF">HT102_10170</name>
</gene>